<dbReference type="InterPro" id="IPR003533">
    <property type="entry name" value="Doublecortin_dom"/>
</dbReference>
<accession>A0A0L0DIJ3</accession>
<dbReference type="InterPro" id="IPR036572">
    <property type="entry name" value="Doublecortin_dom_sf"/>
</dbReference>
<evidence type="ECO:0000313" key="4">
    <source>
        <dbReference type="Proteomes" id="UP000054408"/>
    </source>
</evidence>
<dbReference type="GO" id="GO:1902412">
    <property type="term" value="P:regulation of mitotic cytokinesis"/>
    <property type="evidence" value="ECO:0007669"/>
    <property type="project" value="InterPro"/>
</dbReference>
<feature type="domain" description="Doublecortin" evidence="2">
    <location>
        <begin position="207"/>
        <end position="293"/>
    </location>
</feature>
<feature type="region of interest" description="Disordered" evidence="1">
    <location>
        <begin position="62"/>
        <end position="94"/>
    </location>
</feature>
<dbReference type="GO" id="GO:0035556">
    <property type="term" value="P:intracellular signal transduction"/>
    <property type="evidence" value="ECO:0007669"/>
    <property type="project" value="InterPro"/>
</dbReference>
<evidence type="ECO:0000313" key="3">
    <source>
        <dbReference type="EMBL" id="KNC52189.1"/>
    </source>
</evidence>
<proteinExistence type="predicted"/>
<dbReference type="Pfam" id="PF24478">
    <property type="entry name" value="DCX2_DCDC1"/>
    <property type="match status" value="2"/>
</dbReference>
<dbReference type="STRING" id="461836.A0A0L0DIJ3"/>
<dbReference type="PANTHER" id="PTHR46302:SF3">
    <property type="entry name" value="DOUBLECORTIN DOMAIN-CONTAINING PROTEIN 1"/>
    <property type="match status" value="1"/>
</dbReference>
<gene>
    <name evidence="3" type="ORF">AMSG_01015</name>
</gene>
<feature type="domain" description="Doublecortin" evidence="2">
    <location>
        <begin position="427"/>
        <end position="504"/>
    </location>
</feature>
<dbReference type="SMART" id="SM00537">
    <property type="entry name" value="DCX"/>
    <property type="match status" value="4"/>
</dbReference>
<reference evidence="3 4" key="1">
    <citation type="submission" date="2010-05" db="EMBL/GenBank/DDBJ databases">
        <title>The Genome Sequence of Thecamonas trahens ATCC 50062.</title>
        <authorList>
            <consortium name="The Broad Institute Genome Sequencing Platform"/>
            <person name="Russ C."/>
            <person name="Cuomo C."/>
            <person name="Shea T."/>
            <person name="Young S.K."/>
            <person name="Zeng Q."/>
            <person name="Koehrsen M."/>
            <person name="Haas B."/>
            <person name="Borodovsky M."/>
            <person name="Guigo R."/>
            <person name="Alvarado L."/>
            <person name="Berlin A."/>
            <person name="Bochicchio J."/>
            <person name="Borenstein D."/>
            <person name="Chapman S."/>
            <person name="Chen Z."/>
            <person name="Freedman E."/>
            <person name="Gellesch M."/>
            <person name="Goldberg J."/>
            <person name="Griggs A."/>
            <person name="Gujja S."/>
            <person name="Heilman E."/>
            <person name="Heiman D."/>
            <person name="Hepburn T."/>
            <person name="Howarth C."/>
            <person name="Jen D."/>
            <person name="Larson L."/>
            <person name="Mehta T."/>
            <person name="Park D."/>
            <person name="Pearson M."/>
            <person name="Roberts A."/>
            <person name="Saif S."/>
            <person name="Shenoy N."/>
            <person name="Sisk P."/>
            <person name="Stolte C."/>
            <person name="Sykes S."/>
            <person name="Thomson T."/>
            <person name="Walk T."/>
            <person name="White J."/>
            <person name="Yandava C."/>
            <person name="Burger G."/>
            <person name="Gray M.W."/>
            <person name="Holland P.W.H."/>
            <person name="King N."/>
            <person name="Lang F.B.F."/>
            <person name="Roger A.J."/>
            <person name="Ruiz-Trillo I."/>
            <person name="Lander E."/>
            <person name="Nusbaum C."/>
        </authorList>
    </citation>
    <scope>NUCLEOTIDE SEQUENCE [LARGE SCALE GENOMIC DNA]</scope>
    <source>
        <strain evidence="3 4">ATCC 50062</strain>
    </source>
</reference>
<dbReference type="AlphaFoldDB" id="A0A0L0DIJ3"/>
<dbReference type="Pfam" id="PF03607">
    <property type="entry name" value="DCX"/>
    <property type="match status" value="1"/>
</dbReference>
<name>A0A0L0DIJ3_THETB</name>
<feature type="compositionally biased region" description="Low complexity" evidence="1">
    <location>
        <begin position="63"/>
        <end position="82"/>
    </location>
</feature>
<dbReference type="PROSITE" id="PS50309">
    <property type="entry name" value="DC"/>
    <property type="match status" value="5"/>
</dbReference>
<feature type="domain" description="Doublecortin" evidence="2">
    <location>
        <begin position="547"/>
        <end position="595"/>
    </location>
</feature>
<dbReference type="GO" id="GO:0030496">
    <property type="term" value="C:midbody"/>
    <property type="evidence" value="ECO:0007669"/>
    <property type="project" value="TreeGrafter"/>
</dbReference>
<dbReference type="Gene3D" id="3.10.20.230">
    <property type="entry name" value="Doublecortin domain"/>
    <property type="match status" value="5"/>
</dbReference>
<sequence>MSSAFRTRALRSRLAECTPDQLRDIITQLCESHGNIRFETNVILDEMLQPKTRTPARARAHAKSALAMRSTMGGESPSPGGRSRSKSPSHLKSVMMQPSLFTRLPPKAARVRVFRNGSNNEFEMATVAASSMDEFLRLATDKLGLVAAARKVYDVEGNTVTTLDGLENDAVVYVSAGEAFQDPMRHGPRVTTSSIGADHRLVRQTTKRLYAKKNGDPSDDRFIIVAPLPGLYTPAQEMEMLLTDCTAKLNLVACAKRVFTEEGKLVESVAELANGQTIVVSVGEPWHDPADKSPIKRGVKIADDHRLLQEPAKAIRALRNGHKSLSRQATLEKQLDVFRGESVLVVGNTMEKLLESATTRLSLTSAARRLYTVTGELVHEFDRFERGQLYYVSVGEGFIDPMDPTQLAAKQIAELPASSHLNPPPTARMLAFRNGESAIRDAVRVVASSMRQVLEECTRKLHLVASARRLYTTSGVPINSLKDITNDMHVVVSCGEPFKPLDGSRVESLIAPISEGSRLLVKGNIRLNAHRNGWGSRQAGRHIVGASLKELLDEATRVLGLPSAARRMYTEDGVHIKDVNQLSRDMTVYISLGEQFSSSAARSGAGGAGASSAGSRRKGAKVGSKTASTGTST</sequence>
<evidence type="ECO:0000256" key="1">
    <source>
        <dbReference type="SAM" id="MobiDB-lite"/>
    </source>
</evidence>
<protein>
    <recommendedName>
        <fullName evidence="2">Doublecortin domain-containing protein</fullName>
    </recommendedName>
</protein>
<dbReference type="InterPro" id="IPR043188">
    <property type="entry name" value="DCDC1"/>
</dbReference>
<organism evidence="3 4">
    <name type="scientific">Thecamonas trahens ATCC 50062</name>
    <dbReference type="NCBI Taxonomy" id="461836"/>
    <lineage>
        <taxon>Eukaryota</taxon>
        <taxon>Apusozoa</taxon>
        <taxon>Apusomonadida</taxon>
        <taxon>Apusomonadidae</taxon>
        <taxon>Thecamonas</taxon>
    </lineage>
</organism>
<feature type="region of interest" description="Disordered" evidence="1">
    <location>
        <begin position="599"/>
        <end position="633"/>
    </location>
</feature>
<dbReference type="SUPFAM" id="SSF89837">
    <property type="entry name" value="Doublecortin (DC)"/>
    <property type="match status" value="5"/>
</dbReference>
<dbReference type="Proteomes" id="UP000054408">
    <property type="component" value="Unassembled WGS sequence"/>
</dbReference>
<feature type="domain" description="Doublecortin" evidence="2">
    <location>
        <begin position="109"/>
        <end position="187"/>
    </location>
</feature>
<evidence type="ECO:0000259" key="2">
    <source>
        <dbReference type="PROSITE" id="PS50309"/>
    </source>
</evidence>
<dbReference type="InterPro" id="IPR056415">
    <property type="entry name" value="DCX2_DCDC1"/>
</dbReference>
<keyword evidence="4" id="KW-1185">Reference proteome</keyword>
<dbReference type="GeneID" id="25560789"/>
<dbReference type="PANTHER" id="PTHR46302">
    <property type="entry name" value="DOUBLECORTIN DOMAIN-CONTAINING PROTEIN 1"/>
    <property type="match status" value="1"/>
</dbReference>
<dbReference type="RefSeq" id="XP_013762192.1">
    <property type="nucleotide sequence ID" value="XM_013906738.1"/>
</dbReference>
<dbReference type="GO" id="GO:0008017">
    <property type="term" value="F:microtubule binding"/>
    <property type="evidence" value="ECO:0007669"/>
    <property type="project" value="InterPro"/>
</dbReference>
<feature type="domain" description="Doublecortin" evidence="2">
    <location>
        <begin position="313"/>
        <end position="398"/>
    </location>
</feature>
<dbReference type="EMBL" id="GL349436">
    <property type="protein sequence ID" value="KNC52189.1"/>
    <property type="molecule type" value="Genomic_DNA"/>
</dbReference>
<dbReference type="OrthoDB" id="9999986at2759"/>